<name>A0A059KH11_9BURK</name>
<accession>A0A059KH11</accession>
<evidence type="ECO:0000313" key="1">
    <source>
        <dbReference type="EMBL" id="KDB50388.1"/>
    </source>
</evidence>
<evidence type="ECO:0000313" key="2">
    <source>
        <dbReference type="Proteomes" id="UP000026714"/>
    </source>
</evidence>
<comment type="caution">
    <text evidence="1">The sequence shown here is derived from an EMBL/GenBank/DDBJ whole genome shotgun (WGS) entry which is preliminary data.</text>
</comment>
<reference evidence="1 2" key="1">
    <citation type="journal article" date="2014" name="FEMS Microbiol. Ecol.">
        <title>Sphaerotilus natans encrusted with nanoball-shaped Fe(III) oxide minerals formed by nitrate-reducing mixotrophic Fe(II) oxidation.</title>
        <authorList>
            <person name="Park S."/>
            <person name="Kim D.H."/>
            <person name="Lee J.H."/>
            <person name="Hur H.G."/>
        </authorList>
    </citation>
    <scope>NUCLEOTIDE SEQUENCE [LARGE SCALE GENOMIC DNA]</scope>
    <source>
        <strain evidence="1 2">DSM 6575</strain>
    </source>
</reference>
<dbReference type="AlphaFoldDB" id="A0A059KH11"/>
<keyword evidence="2" id="KW-1185">Reference proteome</keyword>
<proteinExistence type="predicted"/>
<dbReference type="EMBL" id="AZRA01000146">
    <property type="protein sequence ID" value="KDB50388.1"/>
    <property type="molecule type" value="Genomic_DNA"/>
</dbReference>
<sequence length="74" mass="8211">MPARCNRFAHSGRHVVAIERGRQCEQRHGRHLVLGDSGPPDPGTKMVDVEGHEGSRVSSRRLVDDWSDRILVAG</sequence>
<protein>
    <submittedName>
        <fullName evidence="1">Uncharacterized protein</fullName>
    </submittedName>
</protein>
<dbReference type="Proteomes" id="UP000026714">
    <property type="component" value="Unassembled WGS sequence"/>
</dbReference>
<gene>
    <name evidence="1" type="ORF">X805_40180</name>
</gene>
<organism evidence="1 2">
    <name type="scientific">Sphaerotilus natans subsp. natans DSM 6575</name>
    <dbReference type="NCBI Taxonomy" id="1286631"/>
    <lineage>
        <taxon>Bacteria</taxon>
        <taxon>Pseudomonadati</taxon>
        <taxon>Pseudomonadota</taxon>
        <taxon>Betaproteobacteria</taxon>
        <taxon>Burkholderiales</taxon>
        <taxon>Sphaerotilaceae</taxon>
        <taxon>Sphaerotilus</taxon>
    </lineage>
</organism>